<feature type="compositionally biased region" description="Basic and acidic residues" evidence="1">
    <location>
        <begin position="88"/>
        <end position="103"/>
    </location>
</feature>
<comment type="caution">
    <text evidence="3">The sequence shown here is derived from an EMBL/GenBank/DDBJ whole genome shotgun (WGS) entry which is preliminary data.</text>
</comment>
<protein>
    <submittedName>
        <fullName evidence="3">Helix-turn-helix transcriptional regulator</fullName>
    </submittedName>
</protein>
<gene>
    <name evidence="3" type="ORF">GCM10023336_67870</name>
</gene>
<dbReference type="SUPFAM" id="SSF47413">
    <property type="entry name" value="lambda repressor-like DNA-binding domains"/>
    <property type="match status" value="1"/>
</dbReference>
<evidence type="ECO:0000259" key="2">
    <source>
        <dbReference type="PROSITE" id="PS50943"/>
    </source>
</evidence>
<feature type="region of interest" description="Disordered" evidence="1">
    <location>
        <begin position="191"/>
        <end position="265"/>
    </location>
</feature>
<dbReference type="RefSeq" id="WP_345671863.1">
    <property type="nucleotide sequence ID" value="NZ_BAABKC010000123.1"/>
</dbReference>
<evidence type="ECO:0000256" key="1">
    <source>
        <dbReference type="SAM" id="MobiDB-lite"/>
    </source>
</evidence>
<reference evidence="4" key="1">
    <citation type="journal article" date="2019" name="Int. J. Syst. Evol. Microbiol.">
        <title>The Global Catalogue of Microorganisms (GCM) 10K type strain sequencing project: providing services to taxonomists for standard genome sequencing and annotation.</title>
        <authorList>
            <consortium name="The Broad Institute Genomics Platform"/>
            <consortium name="The Broad Institute Genome Sequencing Center for Infectious Disease"/>
            <person name="Wu L."/>
            <person name="Ma J."/>
        </authorList>
    </citation>
    <scope>NUCLEOTIDE SEQUENCE [LARGE SCALE GENOMIC DNA]</scope>
    <source>
        <strain evidence="4">JCM 18410</strain>
    </source>
</reference>
<proteinExistence type="predicted"/>
<dbReference type="SMART" id="SM00530">
    <property type="entry name" value="HTH_XRE"/>
    <property type="match status" value="1"/>
</dbReference>
<dbReference type="CDD" id="cd00093">
    <property type="entry name" value="HTH_XRE"/>
    <property type="match status" value="1"/>
</dbReference>
<sequence length="465" mass="48308">MAEGEFAELLGELKRRSGLSYGALGKRLHMSASTVHRYVSGDVVPTDYAPVERLARVCRATPEELLELHRRWLRADALRGVKPGGPAEAREAEPGREPGRESDPAPAPVPGPEPKPKPESESELGRESEPRPEQRPGSVTEASADARAAGRTTHGAGSVRPKRRTALFAGAAVVAVAAATALVVNLVPGDGQRPDGEQAAGAAVSAARSSAEHGGPSASPTGGTSSASPTPSRTASGSASPSSRLAPPSAAAPSSPSGAARPGGASDAAPFTVGVTPYYWDLPCEQYFLIDRSPKNVPPPPPQQNAVGYASALGAVAADSQMVVLTVQGTGPETVVLQALHVRVVSSGAKLSWNKYAMGDGCGGGVNTKSFDVSLDLGNPLAQPIAGQRNFPYKVSESDPEVFYVNGHTSGHDVRWYLELEWSSGDRHGTVRVDDHGKPFRTSGSGAPYWVSPLNGNGWELANYG</sequence>
<dbReference type="Proteomes" id="UP001500124">
    <property type="component" value="Unassembled WGS sequence"/>
</dbReference>
<dbReference type="InterPro" id="IPR010982">
    <property type="entry name" value="Lambda_DNA-bd_dom_sf"/>
</dbReference>
<evidence type="ECO:0000313" key="4">
    <source>
        <dbReference type="Proteomes" id="UP001500124"/>
    </source>
</evidence>
<feature type="compositionally biased region" description="Basic and acidic residues" evidence="1">
    <location>
        <begin position="114"/>
        <end position="134"/>
    </location>
</feature>
<name>A0ABP9LJ39_9ACTN</name>
<feature type="region of interest" description="Disordered" evidence="1">
    <location>
        <begin position="80"/>
        <end position="159"/>
    </location>
</feature>
<dbReference type="InterPro" id="IPR001387">
    <property type="entry name" value="Cro/C1-type_HTH"/>
</dbReference>
<dbReference type="EMBL" id="BAABKC010000123">
    <property type="protein sequence ID" value="GAA5077268.1"/>
    <property type="molecule type" value="Genomic_DNA"/>
</dbReference>
<organism evidence="3 4">
    <name type="scientific">Streptomyces similanensis</name>
    <dbReference type="NCBI Taxonomy" id="1274988"/>
    <lineage>
        <taxon>Bacteria</taxon>
        <taxon>Bacillati</taxon>
        <taxon>Actinomycetota</taxon>
        <taxon>Actinomycetes</taxon>
        <taxon>Kitasatosporales</taxon>
        <taxon>Streptomycetaceae</taxon>
        <taxon>Streptomyces</taxon>
    </lineage>
</organism>
<feature type="domain" description="HTH cro/C1-type" evidence="2">
    <location>
        <begin position="23"/>
        <end position="65"/>
    </location>
</feature>
<dbReference type="Gene3D" id="1.10.260.40">
    <property type="entry name" value="lambda repressor-like DNA-binding domains"/>
    <property type="match status" value="1"/>
</dbReference>
<dbReference type="PROSITE" id="PS50943">
    <property type="entry name" value="HTH_CROC1"/>
    <property type="match status" value="1"/>
</dbReference>
<feature type="compositionally biased region" description="Low complexity" evidence="1">
    <location>
        <begin position="145"/>
        <end position="157"/>
    </location>
</feature>
<keyword evidence="4" id="KW-1185">Reference proteome</keyword>
<feature type="compositionally biased region" description="Low complexity" evidence="1">
    <location>
        <begin position="199"/>
        <end position="265"/>
    </location>
</feature>
<evidence type="ECO:0000313" key="3">
    <source>
        <dbReference type="EMBL" id="GAA5077268.1"/>
    </source>
</evidence>
<accession>A0ABP9LJ39</accession>
<dbReference type="Pfam" id="PF13560">
    <property type="entry name" value="HTH_31"/>
    <property type="match status" value="1"/>
</dbReference>